<name>A0A7V4KCC3_FERPE</name>
<evidence type="ECO:0000313" key="2">
    <source>
        <dbReference type="EMBL" id="HGU52339.1"/>
    </source>
</evidence>
<dbReference type="AlphaFoldDB" id="A0A7V4KCC3"/>
<feature type="transmembrane region" description="Helical" evidence="1">
    <location>
        <begin position="68"/>
        <end position="89"/>
    </location>
</feature>
<keyword evidence="1" id="KW-1133">Transmembrane helix</keyword>
<accession>A0A7V4KCC3</accession>
<dbReference type="GO" id="GO:0005886">
    <property type="term" value="C:plasma membrane"/>
    <property type="evidence" value="ECO:0007669"/>
    <property type="project" value="UniProtKB-SubCell"/>
</dbReference>
<evidence type="ECO:0008006" key="3">
    <source>
        <dbReference type="Google" id="ProtNLM"/>
    </source>
</evidence>
<gene>
    <name evidence="2" type="ORF">ENT78_02245</name>
</gene>
<dbReference type="GO" id="GO:0140359">
    <property type="term" value="F:ABC-type transporter activity"/>
    <property type="evidence" value="ECO:0007669"/>
    <property type="project" value="InterPro"/>
</dbReference>
<dbReference type="PANTHER" id="PTHR43471:SF12">
    <property type="entry name" value="HYPOTHETICAL MEMBRANE PROTEIN, CONSERVED"/>
    <property type="match status" value="1"/>
</dbReference>
<dbReference type="PANTHER" id="PTHR43471">
    <property type="entry name" value="ABC TRANSPORTER PERMEASE"/>
    <property type="match status" value="1"/>
</dbReference>
<proteinExistence type="predicted"/>
<feature type="transmembrane region" description="Helical" evidence="1">
    <location>
        <begin position="15"/>
        <end position="37"/>
    </location>
</feature>
<comment type="caution">
    <text evidence="2">The sequence shown here is derived from an EMBL/GenBank/DDBJ whole genome shotgun (WGS) entry which is preliminary data.</text>
</comment>
<dbReference type="EMBL" id="DSZZ01000107">
    <property type="protein sequence ID" value="HGU52339.1"/>
    <property type="molecule type" value="Genomic_DNA"/>
</dbReference>
<keyword evidence="1" id="KW-0812">Transmembrane</keyword>
<feature type="transmembrane region" description="Helical" evidence="1">
    <location>
        <begin position="191"/>
        <end position="210"/>
    </location>
</feature>
<feature type="transmembrane region" description="Helical" evidence="1">
    <location>
        <begin position="123"/>
        <end position="145"/>
    </location>
</feature>
<dbReference type="Pfam" id="PF12679">
    <property type="entry name" value="ABC2_membrane_2"/>
    <property type="match status" value="1"/>
</dbReference>
<reference evidence="2" key="1">
    <citation type="journal article" date="2020" name="mSystems">
        <title>Genome- and Community-Level Interaction Insights into Carbon Utilization and Element Cycling Functions of Hydrothermarchaeota in Hydrothermal Sediment.</title>
        <authorList>
            <person name="Zhou Z."/>
            <person name="Liu Y."/>
            <person name="Xu W."/>
            <person name="Pan J."/>
            <person name="Luo Z.H."/>
            <person name="Li M."/>
        </authorList>
    </citation>
    <scope>NUCLEOTIDE SEQUENCE [LARGE SCALE GENOMIC DNA]</scope>
    <source>
        <strain evidence="2">SpSt-61</strain>
    </source>
</reference>
<protein>
    <recommendedName>
        <fullName evidence="3">ABC transporter permease</fullName>
    </recommendedName>
</protein>
<evidence type="ECO:0000256" key="1">
    <source>
        <dbReference type="SAM" id="Phobius"/>
    </source>
</evidence>
<sequence length="266" mass="31203">MLIFKWEFRRNLKSLFVWLVFIVGIQFMYSALFPSFAGEGGLFSSKMQLLPKVFLKIFGIEEIDFSNIIHFFAMQGQIWIFLFATFYVMRLASSIIVKEEDEKTVEFVLSKPLSRRQYIFEKILLVTVNMIIYDFAIAFALLYMFNTYKVKPFDMRQFWYIVFAYIAVHISMALIGIISSAVARKRATADTITLFFLGFFYILSLIARVYENYAYLKNLTPFGIFDPANIIKTNSFNYKAFVFVILLYFAGTIFSILYYEGKDIYA</sequence>
<feature type="transmembrane region" description="Helical" evidence="1">
    <location>
        <begin position="157"/>
        <end position="179"/>
    </location>
</feature>
<keyword evidence="1" id="KW-0472">Membrane</keyword>
<organism evidence="2">
    <name type="scientific">Fervidobacterium pennivorans</name>
    <dbReference type="NCBI Taxonomy" id="93466"/>
    <lineage>
        <taxon>Bacteria</taxon>
        <taxon>Thermotogati</taxon>
        <taxon>Thermotogota</taxon>
        <taxon>Thermotogae</taxon>
        <taxon>Thermotogales</taxon>
        <taxon>Fervidobacteriaceae</taxon>
        <taxon>Fervidobacterium</taxon>
    </lineage>
</organism>
<feature type="transmembrane region" description="Helical" evidence="1">
    <location>
        <begin position="240"/>
        <end position="259"/>
    </location>
</feature>